<dbReference type="AlphaFoldDB" id="A0A0D0IWI2"/>
<sequence length="191" mass="21803">MMRINEIFYSLQGEGRHTGTPAVFVRFAGCNLKCSFCDTDHSRSVEMTEEEIVEEVRQFPARFVVITGGEPSMQVTASLIEKLHAEGCYVAMETNGTYELPEDCQIDWITCSPKGKPLKLHRIDELKVVYEGNDEGVDRYANVEAKEYRLQPCDVKDETQNKANLQGAIDYCLKHPKWKLSLQTHKIINVR</sequence>
<comment type="caution">
    <text evidence="8">Lacks conserved residue(s) required for the propagation of feature annotation.</text>
</comment>
<dbReference type="InterPro" id="IPR058240">
    <property type="entry name" value="rSAM_sf"/>
</dbReference>
<dbReference type="GO" id="GO:0008616">
    <property type="term" value="P:tRNA queuosine(34) biosynthetic process"/>
    <property type="evidence" value="ECO:0007669"/>
    <property type="project" value="UniProtKB-UniRule"/>
</dbReference>
<dbReference type="GO" id="GO:0051539">
    <property type="term" value="F:4 iron, 4 sulfur cluster binding"/>
    <property type="evidence" value="ECO:0007669"/>
    <property type="project" value="UniProtKB-UniRule"/>
</dbReference>
<evidence type="ECO:0000256" key="4">
    <source>
        <dbReference type="ARBA" id="ARBA00022842"/>
    </source>
</evidence>
<comment type="cofactor">
    <cofactor evidence="8">
        <name>[4Fe-4S] cluster</name>
        <dbReference type="ChEBI" id="CHEBI:49883"/>
    </cofactor>
    <text evidence="8">Binds 1 [4Fe-4S] cluster. The cluster is coordinated with 3 cysteines and an exchangeable S-adenosyl-L-methionine.</text>
</comment>
<comment type="pathway">
    <text evidence="8">Purine metabolism; 7-cyano-7-deazaguanine biosynthesis.</text>
</comment>
<gene>
    <name evidence="8" type="primary">queE</name>
    <name evidence="10" type="ORF">ST44_05230</name>
</gene>
<dbReference type="InterPro" id="IPR007197">
    <property type="entry name" value="rSAM"/>
</dbReference>
<feature type="binding site" evidence="8">
    <location>
        <position position="37"/>
    </location>
    <ligand>
        <name>[4Fe-4S] cluster</name>
        <dbReference type="ChEBI" id="CHEBI:49883"/>
        <note>4Fe-4S-S-AdoMet</note>
    </ligand>
</feature>
<comment type="cofactor">
    <cofactor evidence="8">
        <name>S-adenosyl-L-methionine</name>
        <dbReference type="ChEBI" id="CHEBI:59789"/>
    </cofactor>
    <text evidence="8">Binds 1 S-adenosyl-L-methionine per subunit.</text>
</comment>
<feature type="binding site" evidence="8">
    <location>
        <begin position="11"/>
        <end position="13"/>
    </location>
    <ligand>
        <name>substrate</name>
    </ligand>
</feature>
<dbReference type="RefSeq" id="WP_042518703.1">
    <property type="nucleotide sequence ID" value="NZ_JXQK01000050.1"/>
</dbReference>
<dbReference type="Pfam" id="PF04055">
    <property type="entry name" value="Radical_SAM"/>
    <property type="match status" value="1"/>
</dbReference>
<dbReference type="UniPathway" id="UPA00391"/>
<feature type="binding site" evidence="8">
    <location>
        <position position="69"/>
    </location>
    <ligand>
        <name>S-adenosyl-L-methionine</name>
        <dbReference type="ChEBI" id="CHEBI:59789"/>
    </ligand>
</feature>
<evidence type="ECO:0000259" key="9">
    <source>
        <dbReference type="PROSITE" id="PS51918"/>
    </source>
</evidence>
<dbReference type="SFLD" id="SFLDS00029">
    <property type="entry name" value="Radical_SAM"/>
    <property type="match status" value="1"/>
</dbReference>
<keyword evidence="2 8" id="KW-0949">S-adenosyl-L-methionine</keyword>
<dbReference type="InterPro" id="IPR013785">
    <property type="entry name" value="Aldolase_TIM"/>
</dbReference>
<dbReference type="HAMAP" id="MF_00917">
    <property type="entry name" value="QueE"/>
    <property type="match status" value="1"/>
</dbReference>
<organism evidence="10 11">
    <name type="scientific">Prevotella pectinovora</name>
    <dbReference type="NCBI Taxonomy" id="1602169"/>
    <lineage>
        <taxon>Bacteria</taxon>
        <taxon>Pseudomonadati</taxon>
        <taxon>Bacteroidota</taxon>
        <taxon>Bacteroidia</taxon>
        <taxon>Bacteroidales</taxon>
        <taxon>Prevotellaceae</taxon>
        <taxon>Prevotella</taxon>
    </lineage>
</organism>
<keyword evidence="11" id="KW-1185">Reference proteome</keyword>
<feature type="binding site" evidence="8">
    <location>
        <position position="39"/>
    </location>
    <ligand>
        <name>Mg(2+)</name>
        <dbReference type="ChEBI" id="CHEBI:18420"/>
    </ligand>
</feature>
<dbReference type="GO" id="GO:0016840">
    <property type="term" value="F:carbon-nitrogen lyase activity"/>
    <property type="evidence" value="ECO:0007669"/>
    <property type="project" value="UniProtKB-UniRule"/>
</dbReference>
<evidence type="ECO:0000256" key="1">
    <source>
        <dbReference type="ARBA" id="ARBA00022485"/>
    </source>
</evidence>
<feature type="binding site" evidence="8">
    <location>
        <begin position="36"/>
        <end position="38"/>
    </location>
    <ligand>
        <name>S-adenosyl-L-methionine</name>
        <dbReference type="ChEBI" id="CHEBI:59789"/>
    </ligand>
</feature>
<dbReference type="SUPFAM" id="SSF102114">
    <property type="entry name" value="Radical SAM enzymes"/>
    <property type="match status" value="1"/>
</dbReference>
<evidence type="ECO:0000313" key="10">
    <source>
        <dbReference type="EMBL" id="KIP62859.1"/>
    </source>
</evidence>
<proteinExistence type="inferred from homology"/>
<keyword evidence="8" id="KW-0671">Queuosine biosynthesis</keyword>
<evidence type="ECO:0000256" key="3">
    <source>
        <dbReference type="ARBA" id="ARBA00022723"/>
    </source>
</evidence>
<comment type="function">
    <text evidence="8">Catalyzes the complex heterocyclic radical-mediated conversion of 6-carboxy-5,6,7,8-tetrahydropterin (CPH4) to 7-carboxy-7-deazaguanine (CDG), a step common to the biosynthetic pathways of all 7-deazapurine-containing compounds.</text>
</comment>
<comment type="cofactor">
    <cofactor evidence="8">
        <name>Mg(2+)</name>
        <dbReference type="ChEBI" id="CHEBI:18420"/>
    </cofactor>
</comment>
<comment type="caution">
    <text evidence="10">The sequence shown here is derived from an EMBL/GenBank/DDBJ whole genome shotgun (WGS) entry which is preliminary data.</text>
</comment>
<evidence type="ECO:0000256" key="5">
    <source>
        <dbReference type="ARBA" id="ARBA00023004"/>
    </source>
</evidence>
<dbReference type="CDD" id="cd01335">
    <property type="entry name" value="Radical_SAM"/>
    <property type="match status" value="1"/>
</dbReference>
<dbReference type="Gene3D" id="3.20.20.70">
    <property type="entry name" value="Aldolase class I"/>
    <property type="match status" value="1"/>
</dbReference>
<feature type="binding site" evidence="8">
    <location>
        <position position="34"/>
    </location>
    <ligand>
        <name>[4Fe-4S] cluster</name>
        <dbReference type="ChEBI" id="CHEBI:49883"/>
        <note>4Fe-4S-S-AdoMet</note>
    </ligand>
</feature>
<dbReference type="GO" id="GO:0000287">
    <property type="term" value="F:magnesium ion binding"/>
    <property type="evidence" value="ECO:0007669"/>
    <property type="project" value="UniProtKB-UniRule"/>
</dbReference>
<dbReference type="EMBL" id="JXQK01000050">
    <property type="protein sequence ID" value="KIP62859.1"/>
    <property type="molecule type" value="Genomic_DNA"/>
</dbReference>
<dbReference type="PANTHER" id="PTHR42836">
    <property type="entry name" value="7-CARBOXY-7-DEAZAGUANINE SYNTHASE"/>
    <property type="match status" value="1"/>
</dbReference>
<evidence type="ECO:0000256" key="2">
    <source>
        <dbReference type="ARBA" id="ARBA00022691"/>
    </source>
</evidence>
<dbReference type="Proteomes" id="UP000032046">
    <property type="component" value="Unassembled WGS sequence"/>
</dbReference>
<keyword evidence="5 8" id="KW-0408">Iron</keyword>
<comment type="subunit">
    <text evidence="8">Homodimer.</text>
</comment>
<dbReference type="PIRSF" id="PIRSF000370">
    <property type="entry name" value="QueE"/>
    <property type="match status" value="1"/>
</dbReference>
<dbReference type="GO" id="GO:1904047">
    <property type="term" value="F:S-adenosyl-L-methionine binding"/>
    <property type="evidence" value="ECO:0007669"/>
    <property type="project" value="UniProtKB-UniRule"/>
</dbReference>
<protein>
    <recommendedName>
        <fullName evidence="8">7-carboxy-7-deazaguanine synthase</fullName>
        <shortName evidence="8">CDG synthase</shortName>
        <ecNumber evidence="8">4.3.99.3</ecNumber>
    </recommendedName>
    <alternativeName>
        <fullName evidence="8">Queuosine biosynthesis protein QueE</fullName>
    </alternativeName>
</protein>
<dbReference type="EC" id="4.3.99.3" evidence="8"/>
<reference evidence="10 11" key="1">
    <citation type="submission" date="2015-01" db="EMBL/GenBank/DDBJ databases">
        <title>Comparative genomics of non-oral Prevotella species.</title>
        <authorList>
            <person name="Accetto T."/>
            <person name="Nograsek B."/>
            <person name="Avgustin G."/>
        </authorList>
    </citation>
    <scope>NUCLEOTIDE SEQUENCE [LARGE SCALE GENOMIC DNA]</scope>
    <source>
        <strain evidence="10 11">P5-119</strain>
    </source>
</reference>
<feature type="binding site" evidence="8">
    <location>
        <begin position="151"/>
        <end position="154"/>
    </location>
    <ligand>
        <name>S-adenosyl-L-methionine</name>
        <dbReference type="ChEBI" id="CHEBI:59789"/>
    </ligand>
</feature>
<dbReference type="PANTHER" id="PTHR42836:SF1">
    <property type="entry name" value="7-CARBOXY-7-DEAZAGUANINE SYNTHASE"/>
    <property type="match status" value="1"/>
</dbReference>
<evidence type="ECO:0000313" key="11">
    <source>
        <dbReference type="Proteomes" id="UP000032046"/>
    </source>
</evidence>
<dbReference type="PROSITE" id="PS51918">
    <property type="entry name" value="RADICAL_SAM"/>
    <property type="match status" value="1"/>
</dbReference>
<dbReference type="STRING" id="1602171.ST44_05230"/>
<feature type="binding site" evidence="8">
    <location>
        <position position="30"/>
    </location>
    <ligand>
        <name>[4Fe-4S] cluster</name>
        <dbReference type="ChEBI" id="CHEBI:49883"/>
        <note>4Fe-4S-S-AdoMet</note>
    </ligand>
</feature>
<dbReference type="InterPro" id="IPR024924">
    <property type="entry name" value="7-CO-7-deazaguanine_synth-like"/>
</dbReference>
<name>A0A0D0IWI2_9BACT</name>
<keyword evidence="1 8" id="KW-0004">4Fe-4S</keyword>
<keyword evidence="4 8" id="KW-0460">Magnesium</keyword>
<feature type="binding site" evidence="8">
    <location>
        <begin position="112"/>
        <end position="114"/>
    </location>
    <ligand>
        <name>S-adenosyl-L-methionine</name>
        <dbReference type="ChEBI" id="CHEBI:59789"/>
    </ligand>
</feature>
<keyword evidence="7 8" id="KW-0456">Lyase</keyword>
<comment type="similarity">
    <text evidence="8">Belongs to the radical SAM superfamily. 7-carboxy-7-deazaguanine synthase family.</text>
</comment>
<keyword evidence="3 8" id="KW-0479">Metal-binding</keyword>
<accession>A0A0D0IWI2</accession>
<feature type="binding site" evidence="8">
    <location>
        <position position="26"/>
    </location>
    <ligand>
        <name>substrate</name>
    </ligand>
</feature>
<keyword evidence="6 8" id="KW-0411">Iron-sulfur</keyword>
<evidence type="ECO:0000256" key="6">
    <source>
        <dbReference type="ARBA" id="ARBA00023014"/>
    </source>
</evidence>
<feature type="binding site" evidence="8">
    <location>
        <position position="67"/>
    </location>
    <ligand>
        <name>substrate</name>
    </ligand>
</feature>
<comment type="catalytic activity">
    <reaction evidence="8">
        <text>6-carboxy-5,6,7,8-tetrahydropterin + H(+) = 7-carboxy-7-carbaguanine + NH4(+)</text>
        <dbReference type="Rhea" id="RHEA:27974"/>
        <dbReference type="ChEBI" id="CHEBI:15378"/>
        <dbReference type="ChEBI" id="CHEBI:28938"/>
        <dbReference type="ChEBI" id="CHEBI:61032"/>
        <dbReference type="ChEBI" id="CHEBI:61036"/>
        <dbReference type="EC" id="4.3.99.3"/>
    </reaction>
</comment>
<evidence type="ECO:0000256" key="8">
    <source>
        <dbReference type="HAMAP-Rule" id="MF_00917"/>
    </source>
</evidence>
<feature type="domain" description="Radical SAM core" evidence="9">
    <location>
        <begin position="17"/>
        <end position="191"/>
    </location>
</feature>
<evidence type="ECO:0000256" key="7">
    <source>
        <dbReference type="ARBA" id="ARBA00023239"/>
    </source>
</evidence>